<keyword evidence="6 8" id="KW-1133">Transmembrane helix</keyword>
<dbReference type="PANTHER" id="PTHR13929">
    <property type="entry name" value="1,4-DIHYDROXY-2-NAPHTHOATE OCTAPRENYLTRANSFERASE"/>
    <property type="match status" value="1"/>
</dbReference>
<dbReference type="Proteomes" id="UP000269301">
    <property type="component" value="Unassembled WGS sequence"/>
</dbReference>
<accession>A0A494ZUX1</accession>
<dbReference type="GO" id="GO:0009234">
    <property type="term" value="P:menaquinone biosynthetic process"/>
    <property type="evidence" value="ECO:0007669"/>
    <property type="project" value="UniProtKB-UniRule"/>
</dbReference>
<dbReference type="InterPro" id="IPR026046">
    <property type="entry name" value="UBIAD1"/>
</dbReference>
<comment type="pathway">
    <text evidence="8">Quinol/quinone metabolism; menaquinone biosynthesis; menaquinol from 1,4-dihydroxy-2-naphthoate: step 1/2.</text>
</comment>
<evidence type="ECO:0000313" key="11">
    <source>
        <dbReference type="Proteomes" id="UP000269301"/>
    </source>
</evidence>
<dbReference type="PANTHER" id="PTHR13929:SF0">
    <property type="entry name" value="UBIA PRENYLTRANSFERASE DOMAIN-CONTAINING PROTEIN 1"/>
    <property type="match status" value="1"/>
</dbReference>
<comment type="catalytic activity">
    <reaction evidence="8">
        <text>an all-trans-polyprenyl diphosphate + 1,4-dihydroxy-2-naphthoate + H(+) = a 2-demethylmenaquinol + CO2 + diphosphate</text>
        <dbReference type="Rhea" id="RHEA:26478"/>
        <dbReference type="Rhea" id="RHEA-COMP:9563"/>
        <dbReference type="Rhea" id="RHEA-COMP:9564"/>
        <dbReference type="ChEBI" id="CHEBI:11173"/>
        <dbReference type="ChEBI" id="CHEBI:15378"/>
        <dbReference type="ChEBI" id="CHEBI:16526"/>
        <dbReference type="ChEBI" id="CHEBI:33019"/>
        <dbReference type="ChEBI" id="CHEBI:55437"/>
        <dbReference type="ChEBI" id="CHEBI:58914"/>
        <dbReference type="EC" id="2.5.1.74"/>
    </reaction>
</comment>
<reference evidence="10 11" key="1">
    <citation type="journal article" date="2016" name="Int. J. Syst. Evol. Microbiol.">
        <title>Oceanobacillus halophilus sp. nov., a novel moderately halophilic bacterium from a hypersaline lake.</title>
        <authorList>
            <person name="Amoozegar M.A."/>
            <person name="Bagheri M."/>
            <person name="Makhdoumi A."/>
            <person name="Nikou M.M."/>
            <person name="Fazeli S.A.S."/>
            <person name="Schumann P."/>
            <person name="Sproer C."/>
            <person name="Sanchez-Porro C."/>
            <person name="Ventosa A."/>
        </authorList>
    </citation>
    <scope>NUCLEOTIDE SEQUENCE [LARGE SCALE GENOMIC DNA]</scope>
    <source>
        <strain evidence="10 11">DSM 23996</strain>
    </source>
</reference>
<evidence type="ECO:0000256" key="5">
    <source>
        <dbReference type="ARBA" id="ARBA00022692"/>
    </source>
</evidence>
<dbReference type="AlphaFoldDB" id="A0A494ZUX1"/>
<keyword evidence="2 8" id="KW-0474">Menaquinone biosynthesis</keyword>
<dbReference type="NCBIfam" id="TIGR00751">
    <property type="entry name" value="menA"/>
    <property type="match status" value="1"/>
</dbReference>
<dbReference type="RefSeq" id="WP_121205867.1">
    <property type="nucleotide sequence ID" value="NZ_RBZP01000023.1"/>
</dbReference>
<dbReference type="GO" id="GO:0005886">
    <property type="term" value="C:plasma membrane"/>
    <property type="evidence" value="ECO:0007669"/>
    <property type="project" value="UniProtKB-SubCell"/>
</dbReference>
<feature type="transmembrane region" description="Helical" evidence="8">
    <location>
        <begin position="30"/>
        <end position="47"/>
    </location>
</feature>
<evidence type="ECO:0000256" key="6">
    <source>
        <dbReference type="ARBA" id="ARBA00022989"/>
    </source>
</evidence>
<evidence type="ECO:0000256" key="8">
    <source>
        <dbReference type="HAMAP-Rule" id="MF_01937"/>
    </source>
</evidence>
<sequence length="311" mass="34366">MQSTNNNNIKKALNERDGFHVWWRMMRPHTLTASFIPVFVGTMLAFTEGSVDWLLFLGMLIASLFIQTATNLFNEYYDFKRGLDTEESVGIGGSIVRDGIKPKTIKNLGIALYILAMLLGVYICMESNWWIMVIGLACMAVGYYYTGGPLPISSTPFGELASGLVMGSVIIGISYFIQTNMITGEVIWISLPIMILIGSINMANNIRDRDGDAKGGRKTIPVLLGREKAITLMAILFVITYVLTAVYIILGLLPLWSILTFISVVVAKDVIKNFRGKTKPLEMMPAMKATGKTNTIYGILLGLSLLISHFI</sequence>
<dbReference type="InterPro" id="IPR000537">
    <property type="entry name" value="UbiA_prenyltransferase"/>
</dbReference>
<dbReference type="GO" id="GO:0042371">
    <property type="term" value="P:vitamin K biosynthetic process"/>
    <property type="evidence" value="ECO:0007669"/>
    <property type="project" value="TreeGrafter"/>
</dbReference>
<keyword evidence="11" id="KW-1185">Reference proteome</keyword>
<evidence type="ECO:0000256" key="9">
    <source>
        <dbReference type="NCBIfam" id="TIGR00751"/>
    </source>
</evidence>
<evidence type="ECO:0000256" key="3">
    <source>
        <dbReference type="ARBA" id="ARBA00022475"/>
    </source>
</evidence>
<dbReference type="InterPro" id="IPR044878">
    <property type="entry name" value="UbiA_sf"/>
</dbReference>
<evidence type="ECO:0000256" key="4">
    <source>
        <dbReference type="ARBA" id="ARBA00022679"/>
    </source>
</evidence>
<name>A0A494ZUX1_9BACI</name>
<comment type="caution">
    <text evidence="10">The sequence shown here is derived from an EMBL/GenBank/DDBJ whole genome shotgun (WGS) entry which is preliminary data.</text>
</comment>
<dbReference type="Gene3D" id="1.10.357.140">
    <property type="entry name" value="UbiA prenyltransferase"/>
    <property type="match status" value="1"/>
</dbReference>
<dbReference type="PIRSF" id="PIRSF005355">
    <property type="entry name" value="UBIAD1"/>
    <property type="match status" value="1"/>
</dbReference>
<dbReference type="EMBL" id="RBZP01000023">
    <property type="protein sequence ID" value="RKQ29573.1"/>
    <property type="molecule type" value="Genomic_DNA"/>
</dbReference>
<dbReference type="Gene3D" id="1.20.120.1780">
    <property type="entry name" value="UbiA prenyltransferase"/>
    <property type="match status" value="1"/>
</dbReference>
<feature type="transmembrane region" description="Helical" evidence="8">
    <location>
        <begin position="157"/>
        <end position="177"/>
    </location>
</feature>
<comment type="function">
    <text evidence="8">Conversion of 1,4-dihydroxy-2-naphthoate (DHNA) to demethylmenaquinone (DMK).</text>
</comment>
<dbReference type="InterPro" id="IPR004657">
    <property type="entry name" value="MenA"/>
</dbReference>
<dbReference type="Pfam" id="PF01040">
    <property type="entry name" value="UbiA"/>
    <property type="match status" value="1"/>
</dbReference>
<comment type="similarity">
    <text evidence="8">Belongs to the MenA family. Type 1 subfamily.</text>
</comment>
<evidence type="ECO:0000256" key="1">
    <source>
        <dbReference type="ARBA" id="ARBA00004141"/>
    </source>
</evidence>
<feature type="transmembrane region" description="Helical" evidence="8">
    <location>
        <begin position="189"/>
        <end position="208"/>
    </location>
</feature>
<dbReference type="EC" id="2.5.1.74" evidence="8 9"/>
<keyword evidence="7 8" id="KW-0472">Membrane</keyword>
<dbReference type="CDD" id="cd13962">
    <property type="entry name" value="PT_UbiA_UBIAD1"/>
    <property type="match status" value="1"/>
</dbReference>
<gene>
    <name evidence="8" type="primary">menA</name>
    <name evidence="10" type="ORF">D8M06_17425</name>
</gene>
<dbReference type="NCBIfam" id="NF004749">
    <property type="entry name" value="PRK06080.1-1"/>
    <property type="match status" value="1"/>
</dbReference>
<comment type="subcellular location">
    <subcellularLocation>
        <location evidence="8">Cell membrane</location>
        <topology evidence="8">Multi-pass membrane protein</topology>
    </subcellularLocation>
    <subcellularLocation>
        <location evidence="1">Membrane</location>
        <topology evidence="1">Multi-pass membrane protein</topology>
    </subcellularLocation>
</comment>
<keyword evidence="3 8" id="KW-1003">Cell membrane</keyword>
<feature type="transmembrane region" description="Helical" evidence="8">
    <location>
        <begin position="129"/>
        <end position="145"/>
    </location>
</feature>
<protein>
    <recommendedName>
        <fullName evidence="8 9">1,4-dihydroxy-2-naphthoate octaprenyltransferase</fullName>
        <shortName evidence="8">DHNA-octaprenyltransferase</shortName>
        <ecNumber evidence="8 9">2.5.1.74</ecNumber>
    </recommendedName>
</protein>
<proteinExistence type="inferred from homology"/>
<evidence type="ECO:0000256" key="7">
    <source>
        <dbReference type="ARBA" id="ARBA00023136"/>
    </source>
</evidence>
<feature type="transmembrane region" description="Helical" evidence="8">
    <location>
        <begin position="292"/>
        <end position="310"/>
    </location>
</feature>
<feature type="transmembrane region" description="Helical" evidence="8">
    <location>
        <begin position="53"/>
        <end position="73"/>
    </location>
</feature>
<keyword evidence="4 8" id="KW-0808">Transferase</keyword>
<organism evidence="10 11">
    <name type="scientific">Oceanobacillus halophilus</name>
    <dbReference type="NCBI Taxonomy" id="930130"/>
    <lineage>
        <taxon>Bacteria</taxon>
        <taxon>Bacillati</taxon>
        <taxon>Bacillota</taxon>
        <taxon>Bacilli</taxon>
        <taxon>Bacillales</taxon>
        <taxon>Bacillaceae</taxon>
        <taxon>Oceanobacillus</taxon>
    </lineage>
</organism>
<keyword evidence="5 8" id="KW-0812">Transmembrane</keyword>
<feature type="transmembrane region" description="Helical" evidence="8">
    <location>
        <begin position="255"/>
        <end position="271"/>
    </location>
</feature>
<evidence type="ECO:0000313" key="10">
    <source>
        <dbReference type="EMBL" id="RKQ29573.1"/>
    </source>
</evidence>
<dbReference type="OrthoDB" id="9767568at2"/>
<dbReference type="GO" id="GO:0046428">
    <property type="term" value="F:1,4-dihydroxy-2-naphthoate polyprenyltransferase activity"/>
    <property type="evidence" value="ECO:0007669"/>
    <property type="project" value="UniProtKB-UniRule"/>
</dbReference>
<dbReference type="FunFam" id="1.10.357.140:FF:000007">
    <property type="entry name" value="1,4-dihydroxy-2-naphthoate octaprenyltransferase"/>
    <property type="match status" value="1"/>
</dbReference>
<feature type="transmembrane region" description="Helical" evidence="8">
    <location>
        <begin position="229"/>
        <end position="249"/>
    </location>
</feature>
<feature type="transmembrane region" description="Helical" evidence="8">
    <location>
        <begin position="105"/>
        <end position="123"/>
    </location>
</feature>
<dbReference type="HAMAP" id="MF_01937">
    <property type="entry name" value="MenA_1"/>
    <property type="match status" value="1"/>
</dbReference>
<evidence type="ECO:0000256" key="2">
    <source>
        <dbReference type="ARBA" id="ARBA00022428"/>
    </source>
</evidence>
<dbReference type="UniPathway" id="UPA00079">
    <property type="reaction ID" value="UER00168"/>
</dbReference>